<organism evidence="1 2">
    <name type="scientific">Trichoderma simmonsii</name>
    <dbReference type="NCBI Taxonomy" id="1491479"/>
    <lineage>
        <taxon>Eukaryota</taxon>
        <taxon>Fungi</taxon>
        <taxon>Dikarya</taxon>
        <taxon>Ascomycota</taxon>
        <taxon>Pezizomycotina</taxon>
        <taxon>Sordariomycetes</taxon>
        <taxon>Hypocreomycetidae</taxon>
        <taxon>Hypocreales</taxon>
        <taxon>Hypocreaceae</taxon>
        <taxon>Trichoderma</taxon>
    </lineage>
</organism>
<dbReference type="AlphaFoldDB" id="A0A8G0PDT3"/>
<dbReference type="Proteomes" id="UP000826661">
    <property type="component" value="Chromosome III"/>
</dbReference>
<dbReference type="EMBL" id="CP075866">
    <property type="protein sequence ID" value="QYS99015.1"/>
    <property type="molecule type" value="Genomic_DNA"/>
</dbReference>
<reference evidence="1 2" key="1">
    <citation type="journal article" date="2021" name="BMC Genomics">
        <title>Telomere-to-telomere genome assembly of asparaginase-producing Trichoderma simmonsii.</title>
        <authorList>
            <person name="Chung D."/>
            <person name="Kwon Y.M."/>
            <person name="Yang Y."/>
        </authorList>
    </citation>
    <scope>NUCLEOTIDE SEQUENCE [LARGE SCALE GENOMIC DNA]</scope>
    <source>
        <strain evidence="1 2">GH-Sj1</strain>
    </source>
</reference>
<protein>
    <submittedName>
        <fullName evidence="1">Uncharacterized protein</fullName>
    </submittedName>
</protein>
<gene>
    <name evidence="1" type="ORF">H0G86_006165</name>
</gene>
<sequence length="247" mass="27324">MSQELLLIPGRAFHASSGWVEGLTYDLDGAARWIYKACMESRNDTLIMNRPGGVREPEQLHTQGPSRSVRFENVALTGRAETSLLASTKEVQQWSQIELDTCNETSRVARAISAEAKKNGGVSSRAATQARAGLFPRFFDLSSALIPLMRLKHSSLAVGLMKNCYHCYFSLDPTLNKVRWTGTSWNTEVDALVPEFGLCVRRSRSRQHDCIPNSQESTDKMTFAVARKPLALAGSAHAAMTAHYDCD</sequence>
<evidence type="ECO:0000313" key="1">
    <source>
        <dbReference type="EMBL" id="QYS99015.1"/>
    </source>
</evidence>
<evidence type="ECO:0000313" key="2">
    <source>
        <dbReference type="Proteomes" id="UP000826661"/>
    </source>
</evidence>
<accession>A0A8G0PDT3</accession>
<keyword evidence="2" id="KW-1185">Reference proteome</keyword>
<name>A0A8G0PDT3_9HYPO</name>
<proteinExistence type="predicted"/>